<protein>
    <submittedName>
        <fullName evidence="1">Uncharacterized protein</fullName>
    </submittedName>
</protein>
<organism evidence="1">
    <name type="scientific">Notodromas monacha</name>
    <dbReference type="NCBI Taxonomy" id="399045"/>
    <lineage>
        <taxon>Eukaryota</taxon>
        <taxon>Metazoa</taxon>
        <taxon>Ecdysozoa</taxon>
        <taxon>Arthropoda</taxon>
        <taxon>Crustacea</taxon>
        <taxon>Oligostraca</taxon>
        <taxon>Ostracoda</taxon>
        <taxon>Podocopa</taxon>
        <taxon>Podocopida</taxon>
        <taxon>Cypridocopina</taxon>
        <taxon>Cypridoidea</taxon>
        <taxon>Cyprididae</taxon>
        <taxon>Notodromas</taxon>
    </lineage>
</organism>
<proteinExistence type="predicted"/>
<gene>
    <name evidence="1" type="ORF">NMOB1V02_LOCUS10026</name>
</gene>
<reference evidence="1" key="1">
    <citation type="submission" date="2020-11" db="EMBL/GenBank/DDBJ databases">
        <authorList>
            <person name="Tran Van P."/>
        </authorList>
    </citation>
    <scope>NUCLEOTIDE SEQUENCE</scope>
</reference>
<dbReference type="EMBL" id="OA885833">
    <property type="protein sequence ID" value="CAD7282401.1"/>
    <property type="molecule type" value="Genomic_DNA"/>
</dbReference>
<dbReference type="AlphaFoldDB" id="A0A7R9BXD3"/>
<keyword evidence="2" id="KW-1185">Reference proteome</keyword>
<name>A0A7R9BXD3_9CRUS</name>
<feature type="non-terminal residue" evidence="1">
    <location>
        <position position="311"/>
    </location>
</feature>
<accession>A0A7R9BXD3</accession>
<evidence type="ECO:0000313" key="2">
    <source>
        <dbReference type="Proteomes" id="UP000678499"/>
    </source>
</evidence>
<dbReference type="EMBL" id="CAJPEX010003796">
    <property type="protein sequence ID" value="CAG0922553.1"/>
    <property type="molecule type" value="Genomic_DNA"/>
</dbReference>
<sequence>KGLIRRLPKERIHRDLAHGRLSGSRSFADPFWGYSKSNKVEGIGLQKLYMAFMQLNQACCQFSIMYSCWKLRYSCKNTLAGLGEPWRVTKRVSWIKNFMIVAKAAGDPRITLWDLCSIDANLMTTLASLTLTYYIVVMENNIGAEILPKGLIRRLPKERIHRDLAHGRLSGSRYLKLLGVKASAVKTGMRDFLFPLLPIDDTDAERTLLSDLLNGCKAVASVVTSGEVEKPFDEIVIQKLMRENPGFFRPGEGTAHTGAAGGWCPGQAGIPAARWALFSADRPKTSADRLATLFKSTSTTYTNASLNVKYT</sequence>
<feature type="non-terminal residue" evidence="1">
    <location>
        <position position="1"/>
    </location>
</feature>
<dbReference type="Proteomes" id="UP000678499">
    <property type="component" value="Unassembled WGS sequence"/>
</dbReference>
<evidence type="ECO:0000313" key="1">
    <source>
        <dbReference type="EMBL" id="CAD7282401.1"/>
    </source>
</evidence>